<organism evidence="1 3">
    <name type="scientific">Candidatus Thiomargarita nelsonii</name>
    <dbReference type="NCBI Taxonomy" id="1003181"/>
    <lineage>
        <taxon>Bacteria</taxon>
        <taxon>Pseudomonadati</taxon>
        <taxon>Pseudomonadota</taxon>
        <taxon>Gammaproteobacteria</taxon>
        <taxon>Thiotrichales</taxon>
        <taxon>Thiotrichaceae</taxon>
        <taxon>Thiomargarita</taxon>
    </lineage>
</organism>
<gene>
    <name evidence="2" type="ORF">PN36_16160</name>
    <name evidence="1" type="ORF">PN36_28960</name>
</gene>
<reference evidence="1 3" key="1">
    <citation type="journal article" date="2016" name="Front. Microbiol.">
        <title>Single-Cell (Meta-)Genomics of a Dimorphic Candidatus Thiomargarita nelsonii Reveals Genomic Plasticity.</title>
        <authorList>
            <person name="Flood B.E."/>
            <person name="Fliss P."/>
            <person name="Jones D.S."/>
            <person name="Dick G.J."/>
            <person name="Jain S."/>
            <person name="Kaster A.K."/>
            <person name="Winkel M."/>
            <person name="Mussmann M."/>
            <person name="Bailey J."/>
        </authorList>
    </citation>
    <scope>NUCLEOTIDE SEQUENCE [LARGE SCALE GENOMIC DNA]</scope>
    <source>
        <strain evidence="1">Hydrate Ridge</strain>
    </source>
</reference>
<proteinExistence type="predicted"/>
<dbReference type="AlphaFoldDB" id="A0A4E0QXM1"/>
<dbReference type="EMBL" id="JSZA02000195">
    <property type="protein sequence ID" value="TGO02192.1"/>
    <property type="molecule type" value="Genomic_DNA"/>
</dbReference>
<dbReference type="Proteomes" id="UP000030428">
    <property type="component" value="Unassembled WGS sequence"/>
</dbReference>
<evidence type="ECO:0000313" key="1">
    <source>
        <dbReference type="EMBL" id="TGO02192.1"/>
    </source>
</evidence>
<name>A0A4E0QXM1_9GAMM</name>
<accession>A0A4E0QXM1</accession>
<sequence length="65" mass="7563">MVCHKPDIEPYAEITFYNERDFLQEVIAPYYDALNLGTPPLINLLKVLYPIKARLGLSKKRRLSI</sequence>
<evidence type="ECO:0000313" key="2">
    <source>
        <dbReference type="EMBL" id="TGO02919.1"/>
    </source>
</evidence>
<evidence type="ECO:0000313" key="3">
    <source>
        <dbReference type="Proteomes" id="UP000030428"/>
    </source>
</evidence>
<comment type="caution">
    <text evidence="1">The sequence shown here is derived from an EMBL/GenBank/DDBJ whole genome shotgun (WGS) entry which is preliminary data.</text>
</comment>
<protein>
    <submittedName>
        <fullName evidence="1">Uncharacterized protein</fullName>
    </submittedName>
</protein>
<dbReference type="EMBL" id="JSZA02000060">
    <property type="protein sequence ID" value="TGO02919.1"/>
    <property type="molecule type" value="Genomic_DNA"/>
</dbReference>
<keyword evidence="3" id="KW-1185">Reference proteome</keyword>